<name>A0A3B0Z424_9ZZZZ</name>
<proteinExistence type="predicted"/>
<accession>A0A3B0Z424</accession>
<evidence type="ECO:0000313" key="1">
    <source>
        <dbReference type="EMBL" id="VAW88048.1"/>
    </source>
</evidence>
<reference evidence="1" key="1">
    <citation type="submission" date="2018-06" db="EMBL/GenBank/DDBJ databases">
        <authorList>
            <person name="Zhirakovskaya E."/>
        </authorList>
    </citation>
    <scope>NUCLEOTIDE SEQUENCE</scope>
</reference>
<dbReference type="EMBL" id="UOFO01000138">
    <property type="protein sequence ID" value="VAW88048.1"/>
    <property type="molecule type" value="Genomic_DNA"/>
</dbReference>
<organism evidence="1">
    <name type="scientific">hydrothermal vent metagenome</name>
    <dbReference type="NCBI Taxonomy" id="652676"/>
    <lineage>
        <taxon>unclassified sequences</taxon>
        <taxon>metagenomes</taxon>
        <taxon>ecological metagenomes</taxon>
    </lineage>
</organism>
<dbReference type="AlphaFoldDB" id="A0A3B0Z424"/>
<protein>
    <submittedName>
        <fullName evidence="1">Uncharacterized protein</fullName>
    </submittedName>
</protein>
<sequence>MTYRVNNLAFTPSNGFILLSTLVFLVLISSISMATMEQTILDTKITIQRTQSSTLEQNTTLLTHKAITLINSPGFKKNDTYNNGRLDPYNPAHWFIRAHNVISLNGKYIIEYFGCFVPDQPVIKRCDINVTATRRIYQYRINAMSELSSAHQRRIQAVYTTTQRPNWEPQSYDNMLNPAPPQSTIMSWIDL</sequence>
<gene>
    <name evidence="1" type="ORF">MNBD_GAMMA16-1962</name>
</gene>